<reference evidence="2" key="1">
    <citation type="submission" date="2020-11" db="EMBL/GenBank/DDBJ databases">
        <authorList>
            <person name="Tran Van P."/>
        </authorList>
    </citation>
    <scope>NUCLEOTIDE SEQUENCE</scope>
</reference>
<accession>A0A7R9G9J5</accession>
<dbReference type="Proteomes" id="UP000678499">
    <property type="component" value="Unassembled WGS sequence"/>
</dbReference>
<dbReference type="EMBL" id="OA882134">
    <property type="protein sequence ID" value="CAD7273120.1"/>
    <property type="molecule type" value="Genomic_DNA"/>
</dbReference>
<feature type="region of interest" description="Disordered" evidence="1">
    <location>
        <begin position="1"/>
        <end position="20"/>
    </location>
</feature>
<evidence type="ECO:0000313" key="3">
    <source>
        <dbReference type="Proteomes" id="UP000678499"/>
    </source>
</evidence>
<proteinExistence type="predicted"/>
<organism evidence="2">
    <name type="scientific">Notodromas monacha</name>
    <dbReference type="NCBI Taxonomy" id="399045"/>
    <lineage>
        <taxon>Eukaryota</taxon>
        <taxon>Metazoa</taxon>
        <taxon>Ecdysozoa</taxon>
        <taxon>Arthropoda</taxon>
        <taxon>Crustacea</taxon>
        <taxon>Oligostraca</taxon>
        <taxon>Ostracoda</taxon>
        <taxon>Podocopa</taxon>
        <taxon>Podocopida</taxon>
        <taxon>Cypridocopina</taxon>
        <taxon>Cypridoidea</taxon>
        <taxon>Cyprididae</taxon>
        <taxon>Notodromas</taxon>
    </lineage>
</organism>
<keyword evidence="3" id="KW-1185">Reference proteome</keyword>
<name>A0A7R9G9J5_9CRUS</name>
<dbReference type="AlphaFoldDB" id="A0A7R9G9J5"/>
<dbReference type="EMBL" id="CAJPEX010000097">
    <property type="protein sequence ID" value="CAG0913272.1"/>
    <property type="molecule type" value="Genomic_DNA"/>
</dbReference>
<gene>
    <name evidence="2" type="ORF">NMOB1V02_LOCUS1023</name>
</gene>
<protein>
    <submittedName>
        <fullName evidence="2">Uncharacterized protein</fullName>
    </submittedName>
</protein>
<evidence type="ECO:0000256" key="1">
    <source>
        <dbReference type="SAM" id="MobiDB-lite"/>
    </source>
</evidence>
<evidence type="ECO:0000313" key="2">
    <source>
        <dbReference type="EMBL" id="CAD7273120.1"/>
    </source>
</evidence>
<sequence>MQRQASSAAPPGVPHCQPRHIPPLCNRRVAGAMGTAHQRPRVSLTKSSAGVLICISDEVNREPHFSDIYAKLYSIVLGT</sequence>